<dbReference type="EMBL" id="VJMJ01000166">
    <property type="protein sequence ID" value="KAF0729306.1"/>
    <property type="molecule type" value="Genomic_DNA"/>
</dbReference>
<sequence>MALENHLEQNNRLNPSPKVEWPKPAYRGKCKYKGGRCPNERTLRYTGDIHTLCEEHRLRQNRIQSKSDTKMRRFKRLLAMRNKGSEDDHTTTPIKTELSPPHIDDVLPLVPTPEVPQEEIVNALCPEEMHIFIEMMGVE</sequence>
<evidence type="ECO:0000313" key="3">
    <source>
        <dbReference type="Proteomes" id="UP000481153"/>
    </source>
</evidence>
<gene>
    <name evidence="2" type="ORF">Ae201684_013052</name>
</gene>
<evidence type="ECO:0000256" key="1">
    <source>
        <dbReference type="SAM" id="MobiDB-lite"/>
    </source>
</evidence>
<organism evidence="2 3">
    <name type="scientific">Aphanomyces euteiches</name>
    <dbReference type="NCBI Taxonomy" id="100861"/>
    <lineage>
        <taxon>Eukaryota</taxon>
        <taxon>Sar</taxon>
        <taxon>Stramenopiles</taxon>
        <taxon>Oomycota</taxon>
        <taxon>Saprolegniomycetes</taxon>
        <taxon>Saprolegniales</taxon>
        <taxon>Verrucalvaceae</taxon>
        <taxon>Aphanomyces</taxon>
    </lineage>
</organism>
<comment type="caution">
    <text evidence="2">The sequence shown here is derived from an EMBL/GenBank/DDBJ whole genome shotgun (WGS) entry which is preliminary data.</text>
</comment>
<evidence type="ECO:0000313" key="2">
    <source>
        <dbReference type="EMBL" id="KAF0729306.1"/>
    </source>
</evidence>
<protein>
    <submittedName>
        <fullName evidence="2">Uncharacterized protein</fullName>
    </submittedName>
</protein>
<feature type="region of interest" description="Disordered" evidence="1">
    <location>
        <begin position="1"/>
        <end position="21"/>
    </location>
</feature>
<keyword evidence="3" id="KW-1185">Reference proteome</keyword>
<dbReference type="VEuPathDB" id="FungiDB:AeMF1_018382"/>
<name>A0A6G0WPI9_9STRA</name>
<accession>A0A6G0WPI9</accession>
<reference evidence="2 3" key="1">
    <citation type="submission" date="2019-07" db="EMBL/GenBank/DDBJ databases">
        <title>Genomics analysis of Aphanomyces spp. identifies a new class of oomycete effector associated with host adaptation.</title>
        <authorList>
            <person name="Gaulin E."/>
        </authorList>
    </citation>
    <scope>NUCLEOTIDE SEQUENCE [LARGE SCALE GENOMIC DNA]</scope>
    <source>
        <strain evidence="2 3">ATCC 201684</strain>
    </source>
</reference>
<proteinExistence type="predicted"/>
<dbReference type="AlphaFoldDB" id="A0A6G0WPI9"/>
<dbReference type="Proteomes" id="UP000481153">
    <property type="component" value="Unassembled WGS sequence"/>
</dbReference>